<keyword evidence="8" id="KW-0966">Cell projection</keyword>
<gene>
    <name evidence="12" type="ORF">CYMTET_24255</name>
</gene>
<evidence type="ECO:0000256" key="7">
    <source>
        <dbReference type="ARBA" id="ARBA00023069"/>
    </source>
</evidence>
<organism evidence="12 13">
    <name type="scientific">Cymbomonas tetramitiformis</name>
    <dbReference type="NCBI Taxonomy" id="36881"/>
    <lineage>
        <taxon>Eukaryota</taxon>
        <taxon>Viridiplantae</taxon>
        <taxon>Chlorophyta</taxon>
        <taxon>Pyramimonadophyceae</taxon>
        <taxon>Pyramimonadales</taxon>
        <taxon>Pyramimonadaceae</taxon>
        <taxon>Cymbomonas</taxon>
    </lineage>
</organism>
<keyword evidence="3" id="KW-0963">Cytoplasm</keyword>
<dbReference type="InterPro" id="IPR050630">
    <property type="entry name" value="WD_repeat_EMAP"/>
</dbReference>
<dbReference type="PROSITE" id="PS00678">
    <property type="entry name" value="WD_REPEATS_1"/>
    <property type="match status" value="2"/>
</dbReference>
<sequence length="621" mass="67794">MSTDMLPLEGVIGFGGNVKSGLLLHPDGSTLIYPLGSTIVIREKGSPKSQEFLQGHSDKVSCLALSNSGRYLASGQITYMGFCADIIIWDLEERKLLYRMSLHKVKVQSLSFSYDDQYLASLGGQDDNSLVVWDVETGLAKCGSPTANDNVLTVRFFNTTSNKLVTAGSSNMDVWDFDPINRKIRPTGCQLGQIKRVVETMVIDHQDEFVYCGTTSGDLLQVSLGPKLFNNSGPKQKIPKGILCAALTPTGDIIIGGGDGTISIIGHSKLNVICSIKVGSSVTSIVMTNDVFPDGSFGFLCATAHCNMYYVRYFSGENKMVAELEQTNHYDVINDIAFPHNYSKLFATCSTSDIRIWHSQEYRELLRIQVPNITCNCVSFMKDGKSIISGWSDGKIRAFGPQSGKLIYTINDAHQQGVTAIVGSNDCRRVISGGKEGQVRVWRIGPQSQSMIASMKEHKGPVNAIELRANDSECVSASSDGSCIIWDLTRFTRNNSLFASTFFKAILYHPDESQLVTTGTDRKITYWDAYDGQAIRILDGSDSAELNALAISPDGEAIVSGGGDKDVKVWGYDEGHCYFVGRGHSGAITKVKISPDRSMIVSCGSEGAIFIWENLRPPVDQ</sequence>
<feature type="repeat" description="WD" evidence="11">
    <location>
        <begin position="455"/>
        <end position="496"/>
    </location>
</feature>
<dbReference type="InterPro" id="IPR036322">
    <property type="entry name" value="WD40_repeat_dom_sf"/>
</dbReference>
<feature type="repeat" description="WD" evidence="11">
    <location>
        <begin position="411"/>
        <end position="444"/>
    </location>
</feature>
<dbReference type="InterPro" id="IPR001680">
    <property type="entry name" value="WD40_rpt"/>
</dbReference>
<evidence type="ECO:0000256" key="3">
    <source>
        <dbReference type="ARBA" id="ARBA00022490"/>
    </source>
</evidence>
<evidence type="ECO:0000256" key="1">
    <source>
        <dbReference type="ARBA" id="ARBA00004230"/>
    </source>
</evidence>
<keyword evidence="5" id="KW-0677">Repeat</keyword>
<feature type="repeat" description="WD" evidence="11">
    <location>
        <begin position="581"/>
        <end position="613"/>
    </location>
</feature>
<dbReference type="PROSITE" id="PS50082">
    <property type="entry name" value="WD_REPEATS_2"/>
    <property type="match status" value="5"/>
</dbReference>
<evidence type="ECO:0000313" key="12">
    <source>
        <dbReference type="EMBL" id="KAK3267174.1"/>
    </source>
</evidence>
<evidence type="ECO:0000256" key="9">
    <source>
        <dbReference type="ARBA" id="ARBA00029456"/>
    </source>
</evidence>
<evidence type="ECO:0000256" key="2">
    <source>
        <dbReference type="ARBA" id="ARBA00004496"/>
    </source>
</evidence>
<dbReference type="GO" id="GO:0031514">
    <property type="term" value="C:motile cilium"/>
    <property type="evidence" value="ECO:0007669"/>
    <property type="project" value="UniProtKB-SubCell"/>
</dbReference>
<evidence type="ECO:0000256" key="5">
    <source>
        <dbReference type="ARBA" id="ARBA00022737"/>
    </source>
</evidence>
<dbReference type="Gene3D" id="2.130.10.10">
    <property type="entry name" value="YVTN repeat-like/Quinoprotein amine dehydrogenase"/>
    <property type="match status" value="4"/>
</dbReference>
<name>A0AAE0FWH2_9CHLO</name>
<evidence type="ECO:0000256" key="4">
    <source>
        <dbReference type="ARBA" id="ARBA00022574"/>
    </source>
</evidence>
<keyword evidence="6" id="KW-0282">Flagellum</keyword>
<dbReference type="GO" id="GO:0005930">
    <property type="term" value="C:axoneme"/>
    <property type="evidence" value="ECO:0007669"/>
    <property type="project" value="UniProtKB-ARBA"/>
</dbReference>
<dbReference type="InterPro" id="IPR019775">
    <property type="entry name" value="WD40_repeat_CS"/>
</dbReference>
<dbReference type="Pfam" id="PF00400">
    <property type="entry name" value="WD40"/>
    <property type="match status" value="7"/>
</dbReference>
<dbReference type="SUPFAM" id="SSF50978">
    <property type="entry name" value="WD40 repeat-like"/>
    <property type="match status" value="2"/>
</dbReference>
<keyword evidence="13" id="KW-1185">Reference proteome</keyword>
<evidence type="ECO:0000313" key="13">
    <source>
        <dbReference type="Proteomes" id="UP001190700"/>
    </source>
</evidence>
<protein>
    <recommendedName>
        <fullName evidence="10">Cilia- and flagella-associated protein 52</fullName>
    </recommendedName>
</protein>
<dbReference type="FunFam" id="2.130.10.10:FF:000207">
    <property type="entry name" value="Cilia- and flagella-associated protein 52"/>
    <property type="match status" value="1"/>
</dbReference>
<keyword evidence="7" id="KW-0969">Cilium</keyword>
<proteinExistence type="inferred from homology"/>
<dbReference type="InterPro" id="IPR015943">
    <property type="entry name" value="WD40/YVTN_repeat-like_dom_sf"/>
</dbReference>
<dbReference type="PROSITE" id="PS50294">
    <property type="entry name" value="WD_REPEATS_REGION"/>
    <property type="match status" value="4"/>
</dbReference>
<dbReference type="PANTHER" id="PTHR13720:SF14">
    <property type="entry name" value="CILIA- AND FLAGELLA-ASSOCIATED PROTEIN 52"/>
    <property type="match status" value="1"/>
</dbReference>
<evidence type="ECO:0000256" key="11">
    <source>
        <dbReference type="PROSITE-ProRule" id="PRU00221"/>
    </source>
</evidence>
<dbReference type="EMBL" id="LGRX02012574">
    <property type="protein sequence ID" value="KAK3267174.1"/>
    <property type="molecule type" value="Genomic_DNA"/>
</dbReference>
<reference evidence="12 13" key="1">
    <citation type="journal article" date="2015" name="Genome Biol. Evol.">
        <title>Comparative Genomics of a Bacterivorous Green Alga Reveals Evolutionary Causalities and Consequences of Phago-Mixotrophic Mode of Nutrition.</title>
        <authorList>
            <person name="Burns J.A."/>
            <person name="Paasch A."/>
            <person name="Narechania A."/>
            <person name="Kim E."/>
        </authorList>
    </citation>
    <scope>NUCLEOTIDE SEQUENCE [LARGE SCALE GENOMIC DNA]</scope>
    <source>
        <strain evidence="12 13">PLY_AMNH</strain>
    </source>
</reference>
<evidence type="ECO:0000256" key="6">
    <source>
        <dbReference type="ARBA" id="ARBA00022846"/>
    </source>
</evidence>
<dbReference type="PANTHER" id="PTHR13720">
    <property type="entry name" value="WD-40 REPEAT PROTEIN"/>
    <property type="match status" value="1"/>
</dbReference>
<dbReference type="SMART" id="SM00320">
    <property type="entry name" value="WD40"/>
    <property type="match status" value="11"/>
</dbReference>
<comment type="similarity">
    <text evidence="9">Belongs to the CFAP52 family.</text>
</comment>
<evidence type="ECO:0000256" key="10">
    <source>
        <dbReference type="ARBA" id="ARBA00029552"/>
    </source>
</evidence>
<dbReference type="FunFam" id="2.130.10.10:FF:001320">
    <property type="entry name" value="Predicted protein"/>
    <property type="match status" value="1"/>
</dbReference>
<accession>A0AAE0FWH2</accession>
<evidence type="ECO:0000256" key="8">
    <source>
        <dbReference type="ARBA" id="ARBA00023273"/>
    </source>
</evidence>
<dbReference type="AlphaFoldDB" id="A0AAE0FWH2"/>
<feature type="repeat" description="WD" evidence="11">
    <location>
        <begin position="539"/>
        <end position="580"/>
    </location>
</feature>
<feature type="repeat" description="WD" evidence="11">
    <location>
        <begin position="505"/>
        <end position="537"/>
    </location>
</feature>
<keyword evidence="4 11" id="KW-0853">WD repeat</keyword>
<dbReference type="Proteomes" id="UP001190700">
    <property type="component" value="Unassembled WGS sequence"/>
</dbReference>
<comment type="caution">
    <text evidence="12">The sequence shown here is derived from an EMBL/GenBank/DDBJ whole genome shotgun (WGS) entry which is preliminary data.</text>
</comment>
<dbReference type="CDD" id="cd00200">
    <property type="entry name" value="WD40"/>
    <property type="match status" value="1"/>
</dbReference>
<comment type="subcellular location">
    <subcellularLocation>
        <location evidence="1">Cell projection</location>
        <location evidence="1">Cilium</location>
        <location evidence="1">Flagellum</location>
    </subcellularLocation>
    <subcellularLocation>
        <location evidence="2">Cytoplasm</location>
    </subcellularLocation>
</comment>